<accession>L7EZE5</accession>
<dbReference type="RefSeq" id="WP_006380732.1">
    <property type="nucleotide sequence ID" value="NZ_AEJB01000465.1"/>
</dbReference>
<dbReference type="GeneID" id="97403077"/>
<dbReference type="PATRIC" id="fig|698760.3.peg.6855"/>
<dbReference type="EMBL" id="AEJB01000465">
    <property type="protein sequence ID" value="ELP64259.1"/>
    <property type="molecule type" value="Genomic_DNA"/>
</dbReference>
<evidence type="ECO:0008006" key="3">
    <source>
        <dbReference type="Google" id="ProtNLM"/>
    </source>
</evidence>
<keyword evidence="2" id="KW-1185">Reference proteome</keyword>
<sequence length="182" mass="19594">MPDDVLRVRADGVVTGRGYVGRERAAEVAAAVPESRTRILDWLRNLSGDGDWRRFERLAGVAVHLHPEGLAPILVSVLASGEPGVNAEDLVDMLGELRASEAVEAISSLVRGRKDSDGPTYALCVKGIESLGEIGTPEANRFLKDIATSEPSAWPARLRWHAAEQLGIEDELGFDEDEVLGG</sequence>
<proteinExistence type="predicted"/>
<organism evidence="1 2">
    <name type="scientific">Streptomyces turgidiscabies (strain Car8)</name>
    <dbReference type="NCBI Taxonomy" id="698760"/>
    <lineage>
        <taxon>Bacteria</taxon>
        <taxon>Bacillati</taxon>
        <taxon>Actinomycetota</taxon>
        <taxon>Actinomycetes</taxon>
        <taxon>Kitasatosporales</taxon>
        <taxon>Streptomycetaceae</taxon>
        <taxon>Streptomyces</taxon>
    </lineage>
</organism>
<dbReference type="STRING" id="85558.T45_07278"/>
<dbReference type="InterPro" id="IPR011989">
    <property type="entry name" value="ARM-like"/>
</dbReference>
<name>L7EZE5_STRT8</name>
<gene>
    <name evidence="1" type="ORF">STRTUCAR8_04590</name>
</gene>
<protein>
    <recommendedName>
        <fullName evidence="3">PBS lyase HEAT-like repeat protein</fullName>
    </recommendedName>
</protein>
<reference evidence="1 2" key="1">
    <citation type="journal article" date="2011" name="Plasmid">
        <title>Streptomyces turgidiscabies Car8 contains a modular pathogenicity island that shares virulence genes with other actinobacterial plant pathogens.</title>
        <authorList>
            <person name="Huguet-Tapia J.C."/>
            <person name="Badger J.H."/>
            <person name="Loria R."/>
            <person name="Pettis G.S."/>
        </authorList>
    </citation>
    <scope>NUCLEOTIDE SEQUENCE [LARGE SCALE GENOMIC DNA]</scope>
    <source>
        <strain evidence="1 2">Car8</strain>
    </source>
</reference>
<dbReference type="Gene3D" id="1.25.10.10">
    <property type="entry name" value="Leucine-rich Repeat Variant"/>
    <property type="match status" value="1"/>
</dbReference>
<evidence type="ECO:0000313" key="1">
    <source>
        <dbReference type="EMBL" id="ELP64259.1"/>
    </source>
</evidence>
<dbReference type="Proteomes" id="UP000010931">
    <property type="component" value="Unassembled WGS sequence"/>
</dbReference>
<evidence type="ECO:0000313" key="2">
    <source>
        <dbReference type="Proteomes" id="UP000010931"/>
    </source>
</evidence>
<dbReference type="AlphaFoldDB" id="L7EZE5"/>
<comment type="caution">
    <text evidence="1">The sequence shown here is derived from an EMBL/GenBank/DDBJ whole genome shotgun (WGS) entry which is preliminary data.</text>
</comment>